<dbReference type="Pfam" id="PF00005">
    <property type="entry name" value="ABC_tran"/>
    <property type="match status" value="1"/>
</dbReference>
<dbReference type="InterPro" id="IPR003439">
    <property type="entry name" value="ABC_transporter-like_ATP-bd"/>
</dbReference>
<dbReference type="GO" id="GO:0016887">
    <property type="term" value="F:ATP hydrolysis activity"/>
    <property type="evidence" value="ECO:0007669"/>
    <property type="project" value="InterPro"/>
</dbReference>
<protein>
    <submittedName>
        <fullName evidence="6">ABC transporter ATP-binding protein</fullName>
    </submittedName>
</protein>
<dbReference type="SUPFAM" id="SSF52540">
    <property type="entry name" value="P-loop containing nucleoside triphosphate hydrolases"/>
    <property type="match status" value="1"/>
</dbReference>
<evidence type="ECO:0000256" key="1">
    <source>
        <dbReference type="ARBA" id="ARBA00005417"/>
    </source>
</evidence>
<evidence type="ECO:0000256" key="4">
    <source>
        <dbReference type="ARBA" id="ARBA00022840"/>
    </source>
</evidence>
<dbReference type="EMBL" id="JANFML010000001">
    <property type="protein sequence ID" value="MDG4511463.1"/>
    <property type="molecule type" value="Genomic_DNA"/>
</dbReference>
<keyword evidence="4 6" id="KW-0067">ATP-binding</keyword>
<keyword evidence="2" id="KW-0813">Transport</keyword>
<evidence type="ECO:0000259" key="5">
    <source>
        <dbReference type="PROSITE" id="PS50893"/>
    </source>
</evidence>
<accession>A0A9X4RMP2</accession>
<dbReference type="SMART" id="SM00382">
    <property type="entry name" value="AAA"/>
    <property type="match status" value="1"/>
</dbReference>
<keyword evidence="3" id="KW-0547">Nucleotide-binding</keyword>
<comment type="similarity">
    <text evidence="1">Belongs to the ABC transporter superfamily.</text>
</comment>
<evidence type="ECO:0000313" key="6">
    <source>
        <dbReference type="EMBL" id="MDG4511463.1"/>
    </source>
</evidence>
<comment type="caution">
    <text evidence="6">The sequence shown here is derived from an EMBL/GenBank/DDBJ whole genome shotgun (WGS) entry which is preliminary data.</text>
</comment>
<sequence>MNVLTIQNLIKSFGSKKVLCRLELSVQEHSIFGFIGKNGAGKTTTMKAILGLTKCDSGAIYVMGEKVHFGQTNTNRYIGYLPDVPEFYSYMTATEYLTLCGNLCGMDKADIVARSTELLKLVGLGQEKQRIKGFSRGMKQRLGIAQALLNRPKLLICDEPTSALDPAGRKEILDILLAAKEQTTILFSTHILSDVERICTEVAFLNNGKITMQGTIAELRNKQSCGGFIIEIEKKEVANMLAEAFNELQHAEENALIFQGDDNRFFDMMQYISENRIPIQKIERLEPTLETLFLEVTK</sequence>
<dbReference type="GO" id="GO:0005524">
    <property type="term" value="F:ATP binding"/>
    <property type="evidence" value="ECO:0007669"/>
    <property type="project" value="UniProtKB-KW"/>
</dbReference>
<dbReference type="InterPro" id="IPR027417">
    <property type="entry name" value="P-loop_NTPase"/>
</dbReference>
<dbReference type="PANTHER" id="PTHR43335:SF4">
    <property type="entry name" value="ABC TRANSPORTER, ATP-BINDING PROTEIN"/>
    <property type="match status" value="1"/>
</dbReference>
<dbReference type="PROSITE" id="PS50893">
    <property type="entry name" value="ABC_TRANSPORTER_2"/>
    <property type="match status" value="1"/>
</dbReference>
<dbReference type="Gene3D" id="3.40.50.300">
    <property type="entry name" value="P-loop containing nucleotide triphosphate hydrolases"/>
    <property type="match status" value="1"/>
</dbReference>
<evidence type="ECO:0000256" key="2">
    <source>
        <dbReference type="ARBA" id="ARBA00022448"/>
    </source>
</evidence>
<name>A0A9X4RMP2_STRSU</name>
<dbReference type="InterPro" id="IPR003593">
    <property type="entry name" value="AAA+_ATPase"/>
</dbReference>
<dbReference type="AlphaFoldDB" id="A0A9X4RMP2"/>
<evidence type="ECO:0000313" key="7">
    <source>
        <dbReference type="Proteomes" id="UP001152879"/>
    </source>
</evidence>
<organism evidence="6 7">
    <name type="scientific">Streptococcus suis</name>
    <dbReference type="NCBI Taxonomy" id="1307"/>
    <lineage>
        <taxon>Bacteria</taxon>
        <taxon>Bacillati</taxon>
        <taxon>Bacillota</taxon>
        <taxon>Bacilli</taxon>
        <taxon>Lactobacillales</taxon>
        <taxon>Streptococcaceae</taxon>
        <taxon>Streptococcus</taxon>
    </lineage>
</organism>
<proteinExistence type="inferred from homology"/>
<gene>
    <name evidence="6" type="ORF">NOL15_01070</name>
</gene>
<dbReference type="Proteomes" id="UP001152879">
    <property type="component" value="Unassembled WGS sequence"/>
</dbReference>
<dbReference type="PANTHER" id="PTHR43335">
    <property type="entry name" value="ABC TRANSPORTER, ATP-BINDING PROTEIN"/>
    <property type="match status" value="1"/>
</dbReference>
<evidence type="ECO:0000256" key="3">
    <source>
        <dbReference type="ARBA" id="ARBA00022741"/>
    </source>
</evidence>
<reference evidence="6" key="1">
    <citation type="submission" date="2022-07" db="EMBL/GenBank/DDBJ databases">
        <title>Whole Genome Sequencing of Streptococcus suis.</title>
        <authorList>
            <person name="Dai X."/>
            <person name="Huang J."/>
            <person name="Wang L."/>
        </authorList>
    </citation>
    <scope>NUCLEOTIDE SEQUENCE</scope>
    <source>
        <strain evidence="6">SFB2</strain>
    </source>
</reference>
<dbReference type="CDD" id="cd03230">
    <property type="entry name" value="ABC_DR_subfamily_A"/>
    <property type="match status" value="1"/>
</dbReference>
<feature type="domain" description="ABC transporter" evidence="5">
    <location>
        <begin position="4"/>
        <end position="232"/>
    </location>
</feature>